<dbReference type="GO" id="GO:0020037">
    <property type="term" value="F:heme binding"/>
    <property type="evidence" value="ECO:0007669"/>
    <property type="project" value="InterPro"/>
</dbReference>
<dbReference type="AlphaFoldDB" id="A0A5N5WMK4"/>
<name>A0A5N5WMK4_9EURO</name>
<dbReference type="GO" id="GO:0005506">
    <property type="term" value="F:iron ion binding"/>
    <property type="evidence" value="ECO:0007669"/>
    <property type="project" value="InterPro"/>
</dbReference>
<evidence type="ECO:0000313" key="11">
    <source>
        <dbReference type="EMBL" id="KAB8069035.1"/>
    </source>
</evidence>
<evidence type="ECO:0000256" key="5">
    <source>
        <dbReference type="ARBA" id="ARBA00023002"/>
    </source>
</evidence>
<reference evidence="11 12" key="1">
    <citation type="submission" date="2019-04" db="EMBL/GenBank/DDBJ databases">
        <title>Friends and foes A comparative genomics study of 23 Aspergillus species from section Flavi.</title>
        <authorList>
            <consortium name="DOE Joint Genome Institute"/>
            <person name="Kjaerbolling I."/>
            <person name="Vesth T."/>
            <person name="Frisvad J.C."/>
            <person name="Nybo J.L."/>
            <person name="Theobald S."/>
            <person name="Kildgaard S."/>
            <person name="Isbrandt T."/>
            <person name="Kuo A."/>
            <person name="Sato A."/>
            <person name="Lyhne E.K."/>
            <person name="Kogle M.E."/>
            <person name="Wiebenga A."/>
            <person name="Kun R.S."/>
            <person name="Lubbers R.J."/>
            <person name="Makela M.R."/>
            <person name="Barry K."/>
            <person name="Chovatia M."/>
            <person name="Clum A."/>
            <person name="Daum C."/>
            <person name="Haridas S."/>
            <person name="He G."/>
            <person name="LaButti K."/>
            <person name="Lipzen A."/>
            <person name="Mondo S."/>
            <person name="Riley R."/>
            <person name="Salamov A."/>
            <person name="Simmons B.A."/>
            <person name="Magnuson J.K."/>
            <person name="Henrissat B."/>
            <person name="Mortensen U.H."/>
            <person name="Larsen T.O."/>
            <person name="Devries R.P."/>
            <person name="Grigoriev I.V."/>
            <person name="Machida M."/>
            <person name="Baker S.E."/>
            <person name="Andersen M.R."/>
        </authorList>
    </citation>
    <scope>NUCLEOTIDE SEQUENCE [LARGE SCALE GENOMIC DNA]</scope>
    <source>
        <strain evidence="11 12">CBS 151.66</strain>
    </source>
</reference>
<evidence type="ECO:0000256" key="8">
    <source>
        <dbReference type="PIRSR" id="PIRSR602401-1"/>
    </source>
</evidence>
<dbReference type="PANTHER" id="PTHR24305">
    <property type="entry name" value="CYTOCHROME P450"/>
    <property type="match status" value="1"/>
</dbReference>
<dbReference type="InterPro" id="IPR036396">
    <property type="entry name" value="Cyt_P450_sf"/>
</dbReference>
<evidence type="ECO:0000313" key="12">
    <source>
        <dbReference type="Proteomes" id="UP000326565"/>
    </source>
</evidence>
<dbReference type="InterPro" id="IPR001128">
    <property type="entry name" value="Cyt_P450"/>
</dbReference>
<evidence type="ECO:0000256" key="3">
    <source>
        <dbReference type="ARBA" id="ARBA00022617"/>
    </source>
</evidence>
<keyword evidence="10" id="KW-0812">Transmembrane</keyword>
<dbReference type="InterPro" id="IPR017972">
    <property type="entry name" value="Cyt_P450_CS"/>
</dbReference>
<keyword evidence="6 8" id="KW-0408">Iron</keyword>
<evidence type="ECO:0000256" key="6">
    <source>
        <dbReference type="ARBA" id="ARBA00023004"/>
    </source>
</evidence>
<evidence type="ECO:0000256" key="9">
    <source>
        <dbReference type="RuleBase" id="RU000461"/>
    </source>
</evidence>
<proteinExistence type="inferred from homology"/>
<evidence type="ECO:0000256" key="4">
    <source>
        <dbReference type="ARBA" id="ARBA00022723"/>
    </source>
</evidence>
<comment type="cofactor">
    <cofactor evidence="1 8">
        <name>heme</name>
        <dbReference type="ChEBI" id="CHEBI:30413"/>
    </cofactor>
</comment>
<dbReference type="OrthoDB" id="3934656at2759"/>
<accession>A0A5N5WMK4</accession>
<dbReference type="PRINTS" id="PR00463">
    <property type="entry name" value="EP450I"/>
</dbReference>
<feature type="transmembrane region" description="Helical" evidence="10">
    <location>
        <begin position="7"/>
        <end position="26"/>
    </location>
</feature>
<gene>
    <name evidence="11" type="ORF">BDV29DRAFT_161831</name>
</gene>
<keyword evidence="7 9" id="KW-0503">Monooxygenase</keyword>
<protein>
    <submittedName>
        <fullName evidence="11">Cytochrome P450 monooxygenase</fullName>
    </submittedName>
</protein>
<evidence type="ECO:0000256" key="2">
    <source>
        <dbReference type="ARBA" id="ARBA00010617"/>
    </source>
</evidence>
<keyword evidence="5 9" id="KW-0560">Oxidoreductase</keyword>
<organism evidence="11 12">
    <name type="scientific">Aspergillus leporis</name>
    <dbReference type="NCBI Taxonomy" id="41062"/>
    <lineage>
        <taxon>Eukaryota</taxon>
        <taxon>Fungi</taxon>
        <taxon>Dikarya</taxon>
        <taxon>Ascomycota</taxon>
        <taxon>Pezizomycotina</taxon>
        <taxon>Eurotiomycetes</taxon>
        <taxon>Eurotiomycetidae</taxon>
        <taxon>Eurotiales</taxon>
        <taxon>Aspergillaceae</taxon>
        <taxon>Aspergillus</taxon>
        <taxon>Aspergillus subgen. Circumdati</taxon>
    </lineage>
</organism>
<dbReference type="PRINTS" id="PR00385">
    <property type="entry name" value="P450"/>
</dbReference>
<dbReference type="GO" id="GO:0016705">
    <property type="term" value="F:oxidoreductase activity, acting on paired donors, with incorporation or reduction of molecular oxygen"/>
    <property type="evidence" value="ECO:0007669"/>
    <property type="project" value="InterPro"/>
</dbReference>
<dbReference type="InterPro" id="IPR002401">
    <property type="entry name" value="Cyt_P450_E_grp-I"/>
</dbReference>
<dbReference type="InterPro" id="IPR050121">
    <property type="entry name" value="Cytochrome_P450_monoxygenase"/>
</dbReference>
<keyword evidence="10" id="KW-0472">Membrane</keyword>
<feature type="binding site" description="axial binding residue" evidence="8">
    <location>
        <position position="448"/>
    </location>
    <ligand>
        <name>heme</name>
        <dbReference type="ChEBI" id="CHEBI:30413"/>
    </ligand>
    <ligandPart>
        <name>Fe</name>
        <dbReference type="ChEBI" id="CHEBI:18248"/>
    </ligandPart>
</feature>
<dbReference type="CDD" id="cd11060">
    <property type="entry name" value="CYP57A1-like"/>
    <property type="match status" value="1"/>
</dbReference>
<evidence type="ECO:0000256" key="1">
    <source>
        <dbReference type="ARBA" id="ARBA00001971"/>
    </source>
</evidence>
<feature type="transmembrane region" description="Helical" evidence="10">
    <location>
        <begin position="299"/>
        <end position="322"/>
    </location>
</feature>
<evidence type="ECO:0000256" key="7">
    <source>
        <dbReference type="ARBA" id="ARBA00023033"/>
    </source>
</evidence>
<dbReference type="Proteomes" id="UP000326565">
    <property type="component" value="Unassembled WGS sequence"/>
</dbReference>
<dbReference type="PANTHER" id="PTHR24305:SF229">
    <property type="entry name" value="P450, PUTATIVE (EUROFUNG)-RELATED"/>
    <property type="match status" value="1"/>
</dbReference>
<sequence>MEQMLHGLALSIFLYWAAWLFYARWLHPLAKFPGPWLAAVSRVWIVLHVVRGSAEAEQKRLHEKYGPVIRIAPNELAISDPQAIKTIYRNNSGFRKTDFYLPFRSPFSRYPDHFTSTDAKVHASRRKIVNHVYSMSSILQAEPYVDKCTDVLLMALNDVADTKATIDLLQWARMYAYDVVGEFYFGKMFGFLENKHDHLGYMASTDILIPVMTVSAVMPSYVRPLFMLGGLLFSTMRASLGALNSLTKAADSAVEEHIVEAEKGDNEPRRSDLLTKVFSIYHNRGTELDFDITDVKMEAFGAFFAGSDTTAIALTGILYHILKNRPVYHKLYEEIERATLNGKLSMPHITYNEAVKLPYLDACVKEGMRIHPSVGLTFPRNVPAEGCDVAGYCVPGKVRIGINPAVVHFDRSVFGEKPHEFQPERWLERDAHEMSQYILQFGAGSRTCMGKHMSLCEIYKVIPQILRSHHLELVSPDTKLKTTAYWFYKPAAVNIKIRRRQ</sequence>
<keyword evidence="12" id="KW-1185">Reference proteome</keyword>
<dbReference type="SUPFAM" id="SSF48264">
    <property type="entry name" value="Cytochrome P450"/>
    <property type="match status" value="1"/>
</dbReference>
<keyword evidence="3 8" id="KW-0349">Heme</keyword>
<dbReference type="GO" id="GO:0004497">
    <property type="term" value="F:monooxygenase activity"/>
    <property type="evidence" value="ECO:0007669"/>
    <property type="project" value="UniProtKB-KW"/>
</dbReference>
<evidence type="ECO:0000256" key="10">
    <source>
        <dbReference type="SAM" id="Phobius"/>
    </source>
</evidence>
<dbReference type="FunFam" id="1.10.630.10:FF:000050">
    <property type="entry name" value="Cytochrome P450 monooxygenase"/>
    <property type="match status" value="1"/>
</dbReference>
<dbReference type="EMBL" id="ML732360">
    <property type="protein sequence ID" value="KAB8069035.1"/>
    <property type="molecule type" value="Genomic_DNA"/>
</dbReference>
<dbReference type="Pfam" id="PF00067">
    <property type="entry name" value="p450"/>
    <property type="match status" value="1"/>
</dbReference>
<keyword evidence="10" id="KW-1133">Transmembrane helix</keyword>
<keyword evidence="4 8" id="KW-0479">Metal-binding</keyword>
<dbReference type="Gene3D" id="1.10.630.10">
    <property type="entry name" value="Cytochrome P450"/>
    <property type="match status" value="1"/>
</dbReference>
<comment type="similarity">
    <text evidence="2 9">Belongs to the cytochrome P450 family.</text>
</comment>
<dbReference type="PROSITE" id="PS00086">
    <property type="entry name" value="CYTOCHROME_P450"/>
    <property type="match status" value="1"/>
</dbReference>